<evidence type="ECO:0000313" key="11">
    <source>
        <dbReference type="EMBL" id="CEP23014.1"/>
    </source>
</evidence>
<dbReference type="EC" id="3.2.2.-" evidence="8"/>
<dbReference type="PANTHER" id="PTHR43286">
    <property type="entry name" value="ENDONUCLEASE III-LIKE PROTEIN 1"/>
    <property type="match status" value="1"/>
</dbReference>
<feature type="region of interest" description="Disordered" evidence="9">
    <location>
        <begin position="46"/>
        <end position="87"/>
    </location>
</feature>
<dbReference type="InterPro" id="IPR023170">
    <property type="entry name" value="HhH_base_excis_C"/>
</dbReference>
<evidence type="ECO:0000256" key="8">
    <source>
        <dbReference type="HAMAP-Rule" id="MF_03183"/>
    </source>
</evidence>
<dbReference type="Gene3D" id="1.10.340.30">
    <property type="entry name" value="Hypothetical protein, domain 2"/>
    <property type="match status" value="1"/>
</dbReference>
<dbReference type="GO" id="GO:0006285">
    <property type="term" value="P:base-excision repair, AP site formation"/>
    <property type="evidence" value="ECO:0007669"/>
    <property type="project" value="UniProtKB-UniRule"/>
</dbReference>
<keyword evidence="5 8" id="KW-0456">Lyase</keyword>
<dbReference type="InterPro" id="IPR011257">
    <property type="entry name" value="DNA_glycosylase"/>
</dbReference>
<comment type="similarity">
    <text evidence="1 8">Belongs to the Nth/MutY family.</text>
</comment>
<sequence length="362" mass="41335">MAVPLRRSARVIDGTRSKYFIKKEAERSVKKEVNEEVSVKKEVKNEDEDDILIPPRDGVVKKESKEEGEEDVKIPPKKKVKLSEGESGKPIPKNFYPIYEQVKKMRSLIVAPVDTMGCAEIPITLNKDIPLSPRNYRFQLLVSLMLSSQTKDEVNYKAMANMKQYFLANGFNDGITIESMKWIDEKKLDQLIFSVGFHTRKASYIKKSVDILLSKWDGEVPNTLEGLVSLPGVGPKMAFLTLQKAWDLNLGIGVDVHVDRLSKMWHWVKNKKGPEETRVELESWLPRDLWTEINPELVGFGQSICLPRGRRCDLCTLSKLKLCGNVDRALIKKVETMGDDKLQEMNSKLRFDPTPLMDIEDL</sequence>
<dbReference type="InterPro" id="IPR000445">
    <property type="entry name" value="HhH_motif"/>
</dbReference>
<keyword evidence="2 8" id="KW-0227">DNA damage</keyword>
<keyword evidence="8" id="KW-0496">Mitochondrion</keyword>
<accession>A0A0H5CEJ5</accession>
<gene>
    <name evidence="8 11" type="primary">NTG1</name>
    <name evidence="11" type="ORF">BN1211_3497</name>
</gene>
<dbReference type="PANTHER" id="PTHR43286:SF1">
    <property type="entry name" value="ENDONUCLEASE III-LIKE PROTEIN 1"/>
    <property type="match status" value="1"/>
</dbReference>
<dbReference type="Gene3D" id="1.10.1670.10">
    <property type="entry name" value="Helix-hairpin-Helix base-excision DNA repair enzymes (C-terminal)"/>
    <property type="match status" value="1"/>
</dbReference>
<dbReference type="HAMAP" id="MF_03183">
    <property type="entry name" value="Endonuclease_III_Nth"/>
    <property type="match status" value="1"/>
</dbReference>
<evidence type="ECO:0000256" key="4">
    <source>
        <dbReference type="ARBA" id="ARBA00023204"/>
    </source>
</evidence>
<evidence type="ECO:0000259" key="10">
    <source>
        <dbReference type="SMART" id="SM00478"/>
    </source>
</evidence>
<evidence type="ECO:0000256" key="5">
    <source>
        <dbReference type="ARBA" id="ARBA00023239"/>
    </source>
</evidence>
<keyword evidence="6 8" id="KW-0326">Glycosidase</keyword>
<feature type="active site" description="Nucleophile; for N-glycosylase activity" evidence="8">
    <location>
        <position position="244"/>
    </location>
</feature>
<dbReference type="EMBL" id="CDQK01000004">
    <property type="protein sequence ID" value="CEP23014.1"/>
    <property type="molecule type" value="Genomic_DNA"/>
</dbReference>
<dbReference type="InterPro" id="IPR004036">
    <property type="entry name" value="Endonuclease-III-like_CS2"/>
</dbReference>
<evidence type="ECO:0000256" key="9">
    <source>
        <dbReference type="SAM" id="MobiDB-lite"/>
    </source>
</evidence>
<dbReference type="GO" id="GO:0140078">
    <property type="term" value="F:class I DNA-(apurinic or apyrimidinic site) endonuclease activity"/>
    <property type="evidence" value="ECO:0007669"/>
    <property type="project" value="UniProtKB-EC"/>
</dbReference>
<dbReference type="GO" id="GO:0005739">
    <property type="term" value="C:mitochondrion"/>
    <property type="evidence" value="ECO:0007669"/>
    <property type="project" value="UniProtKB-SubCell"/>
</dbReference>
<dbReference type="InterPro" id="IPR030841">
    <property type="entry name" value="NTH1"/>
</dbReference>
<dbReference type="PROSITE" id="PS01155">
    <property type="entry name" value="ENDONUCLEASE_III_2"/>
    <property type="match status" value="1"/>
</dbReference>
<comment type="subcellular location">
    <subcellularLocation>
        <location evidence="8">Nucleus</location>
    </subcellularLocation>
    <subcellularLocation>
        <location evidence="8">Mitochondrion</location>
    </subcellularLocation>
</comment>
<dbReference type="Pfam" id="PF00730">
    <property type="entry name" value="HhH-GPD"/>
    <property type="match status" value="1"/>
</dbReference>
<dbReference type="EC" id="4.2.99.18" evidence="8"/>
<dbReference type="CDD" id="cd00056">
    <property type="entry name" value="ENDO3c"/>
    <property type="match status" value="1"/>
</dbReference>
<comment type="catalytic activity">
    <reaction evidence="7 8">
        <text>2'-deoxyribonucleotide-(2'-deoxyribose 5'-phosphate)-2'-deoxyribonucleotide-DNA = a 3'-end 2'-deoxyribonucleotide-(2,3-dehydro-2,3-deoxyribose 5'-phosphate)-DNA + a 5'-end 5'-phospho-2'-deoxyribonucleoside-DNA + H(+)</text>
        <dbReference type="Rhea" id="RHEA:66592"/>
        <dbReference type="Rhea" id="RHEA-COMP:13180"/>
        <dbReference type="Rhea" id="RHEA-COMP:16897"/>
        <dbReference type="Rhea" id="RHEA-COMP:17067"/>
        <dbReference type="ChEBI" id="CHEBI:15378"/>
        <dbReference type="ChEBI" id="CHEBI:136412"/>
        <dbReference type="ChEBI" id="CHEBI:157695"/>
        <dbReference type="ChEBI" id="CHEBI:167181"/>
        <dbReference type="EC" id="4.2.99.18"/>
    </reaction>
</comment>
<evidence type="ECO:0000256" key="1">
    <source>
        <dbReference type="ARBA" id="ARBA00008343"/>
    </source>
</evidence>
<keyword evidence="8" id="KW-0539">Nucleus</keyword>
<keyword evidence="4 8" id="KW-0234">DNA repair</keyword>
<feature type="domain" description="HhH-GPD" evidence="10">
    <location>
        <begin position="146"/>
        <end position="303"/>
    </location>
</feature>
<evidence type="ECO:0000256" key="7">
    <source>
        <dbReference type="ARBA" id="ARBA00044632"/>
    </source>
</evidence>
<protein>
    <recommendedName>
        <fullName evidence="8">Endonuclease III homolog</fullName>
        <ecNumber evidence="8">3.2.2.-</ecNumber>
        <ecNumber evidence="8">4.2.99.18</ecNumber>
    </recommendedName>
    <alternativeName>
        <fullName evidence="8">Bifunctional DNA N-glycosylase/DNA-(apurinic or apyrimidinic site) lyase</fullName>
        <shortName evidence="8">DNA glycosylase/AP lyase</shortName>
    </alternativeName>
</protein>
<name>A0A0H5CEJ5_CYBJN</name>
<comment type="caution">
    <text evidence="8">Lacks conserved residue(s) required for the propagation of feature annotation.</text>
</comment>
<evidence type="ECO:0000256" key="3">
    <source>
        <dbReference type="ARBA" id="ARBA00022801"/>
    </source>
</evidence>
<evidence type="ECO:0000256" key="2">
    <source>
        <dbReference type="ARBA" id="ARBA00022763"/>
    </source>
</evidence>
<dbReference type="GO" id="GO:0000703">
    <property type="term" value="F:oxidized pyrimidine nucleobase lesion DNA N-glycosylase activity"/>
    <property type="evidence" value="ECO:0007669"/>
    <property type="project" value="UniProtKB-UniRule"/>
</dbReference>
<proteinExistence type="inferred from homology"/>
<evidence type="ECO:0000313" key="12">
    <source>
        <dbReference type="Proteomes" id="UP000038830"/>
    </source>
</evidence>
<dbReference type="AlphaFoldDB" id="A0A0H5CEJ5"/>
<dbReference type="GO" id="GO:0005634">
    <property type="term" value="C:nucleus"/>
    <property type="evidence" value="ECO:0007669"/>
    <property type="project" value="UniProtKB-SubCell"/>
</dbReference>
<keyword evidence="3 8" id="KW-0378">Hydrolase</keyword>
<dbReference type="SMART" id="SM00478">
    <property type="entry name" value="ENDO3c"/>
    <property type="match status" value="1"/>
</dbReference>
<organism evidence="11 12">
    <name type="scientific">Cyberlindnera jadinii (strain ATCC 18201 / CBS 1600 / BCRC 20928 / JCM 3617 / NBRC 0987 / NRRL Y-1542)</name>
    <name type="common">Torula yeast</name>
    <name type="synonym">Candida utilis</name>
    <dbReference type="NCBI Taxonomy" id="983966"/>
    <lineage>
        <taxon>Eukaryota</taxon>
        <taxon>Fungi</taxon>
        <taxon>Dikarya</taxon>
        <taxon>Ascomycota</taxon>
        <taxon>Saccharomycotina</taxon>
        <taxon>Saccharomycetes</taxon>
        <taxon>Phaffomycetales</taxon>
        <taxon>Phaffomycetaceae</taxon>
        <taxon>Cyberlindnera</taxon>
    </lineage>
</organism>
<dbReference type="GO" id="GO:0003677">
    <property type="term" value="F:DNA binding"/>
    <property type="evidence" value="ECO:0007669"/>
    <property type="project" value="UniProtKB-UniRule"/>
</dbReference>
<dbReference type="FunFam" id="1.10.340.30:FF:000001">
    <property type="entry name" value="Endonuclease III"/>
    <property type="match status" value="1"/>
</dbReference>
<evidence type="ECO:0000256" key="6">
    <source>
        <dbReference type="ARBA" id="ARBA00023295"/>
    </source>
</evidence>
<dbReference type="GO" id="GO:0006289">
    <property type="term" value="P:nucleotide-excision repair"/>
    <property type="evidence" value="ECO:0007669"/>
    <property type="project" value="TreeGrafter"/>
</dbReference>
<comment type="function">
    <text evidence="8">Bifunctional DNA N-glycosylase with associated apurinic/apyrimidinic (AP) lyase function that catalyzes the first step in base excision repair (BER), the primary repair pathway for the repair of oxidative DNA damage. The DNA N-glycosylase activity releases the damaged DNA base from DNA by cleaving the N-glycosidic bond, leaving an AP site. The AP lyase activity cleaves the phosphodiester bond 3' to the AP site by a beta-elimination. Primarily recognizes and repairs oxidative base damage of pyrimidines.</text>
</comment>
<reference evidence="12" key="1">
    <citation type="journal article" date="2015" name="J. Biotechnol.">
        <title>The structure of the Cyberlindnera jadinii genome and its relation to Candida utilis analyzed by the occurrence of single nucleotide polymorphisms.</title>
        <authorList>
            <person name="Rupp O."/>
            <person name="Brinkrolf K."/>
            <person name="Buerth C."/>
            <person name="Kunigo M."/>
            <person name="Schneider J."/>
            <person name="Jaenicke S."/>
            <person name="Goesmann A."/>
            <person name="Puehler A."/>
            <person name="Jaeger K.-E."/>
            <person name="Ernst J.F."/>
        </authorList>
    </citation>
    <scope>NUCLEOTIDE SEQUENCE [LARGE SCALE GENOMIC DNA]</scope>
    <source>
        <strain evidence="12">ATCC 18201 / CBS 1600 / BCRC 20928 / JCM 3617 / NBRC 0987 / NRRL Y-1542</strain>
    </source>
</reference>
<dbReference type="SUPFAM" id="SSF48150">
    <property type="entry name" value="DNA-glycosylase"/>
    <property type="match status" value="1"/>
</dbReference>
<dbReference type="Proteomes" id="UP000038830">
    <property type="component" value="Unassembled WGS sequence"/>
</dbReference>
<dbReference type="InterPro" id="IPR003265">
    <property type="entry name" value="HhH-GPD_domain"/>
</dbReference>
<dbReference type="Pfam" id="PF00633">
    <property type="entry name" value="HHH"/>
    <property type="match status" value="1"/>
</dbReference>